<dbReference type="AlphaFoldDB" id="A0AAV9HKL6"/>
<evidence type="ECO:0000313" key="4">
    <source>
        <dbReference type="Proteomes" id="UP001321749"/>
    </source>
</evidence>
<name>A0AAV9HKL6_9PEZI</name>
<accession>A0AAV9HKL6</accession>
<evidence type="ECO:0000259" key="2">
    <source>
        <dbReference type="Pfam" id="PF24803"/>
    </source>
</evidence>
<feature type="transmembrane region" description="Helical" evidence="1">
    <location>
        <begin position="12"/>
        <end position="36"/>
    </location>
</feature>
<reference evidence="3" key="1">
    <citation type="journal article" date="2023" name="Mol. Phylogenet. Evol.">
        <title>Genome-scale phylogeny and comparative genomics of the fungal order Sordariales.</title>
        <authorList>
            <person name="Hensen N."/>
            <person name="Bonometti L."/>
            <person name="Westerberg I."/>
            <person name="Brannstrom I.O."/>
            <person name="Guillou S."/>
            <person name="Cros-Aarteil S."/>
            <person name="Calhoun S."/>
            <person name="Haridas S."/>
            <person name="Kuo A."/>
            <person name="Mondo S."/>
            <person name="Pangilinan J."/>
            <person name="Riley R."/>
            <person name="LaButti K."/>
            <person name="Andreopoulos B."/>
            <person name="Lipzen A."/>
            <person name="Chen C."/>
            <person name="Yan M."/>
            <person name="Daum C."/>
            <person name="Ng V."/>
            <person name="Clum A."/>
            <person name="Steindorff A."/>
            <person name="Ohm R.A."/>
            <person name="Martin F."/>
            <person name="Silar P."/>
            <person name="Natvig D.O."/>
            <person name="Lalanne C."/>
            <person name="Gautier V."/>
            <person name="Ament-Velasquez S.L."/>
            <person name="Kruys A."/>
            <person name="Hutchinson M.I."/>
            <person name="Powell A.J."/>
            <person name="Barry K."/>
            <person name="Miller A.N."/>
            <person name="Grigoriev I.V."/>
            <person name="Debuchy R."/>
            <person name="Gladieux P."/>
            <person name="Hiltunen Thoren M."/>
            <person name="Johannesson H."/>
        </authorList>
    </citation>
    <scope>NUCLEOTIDE SEQUENCE</scope>
    <source>
        <strain evidence="3">PSN324</strain>
    </source>
</reference>
<keyword evidence="1" id="KW-1133">Transmembrane helix</keyword>
<protein>
    <recommendedName>
        <fullName evidence="2">DUF7704 domain-containing protein</fullName>
    </recommendedName>
</protein>
<keyword evidence="1" id="KW-0472">Membrane</keyword>
<dbReference type="EMBL" id="MU864992">
    <property type="protein sequence ID" value="KAK4461402.1"/>
    <property type="molecule type" value="Genomic_DNA"/>
</dbReference>
<feature type="domain" description="DUF7704" evidence="2">
    <location>
        <begin position="2"/>
        <end position="141"/>
    </location>
</feature>
<evidence type="ECO:0000313" key="3">
    <source>
        <dbReference type="EMBL" id="KAK4461402.1"/>
    </source>
</evidence>
<feature type="transmembrane region" description="Helical" evidence="1">
    <location>
        <begin position="56"/>
        <end position="72"/>
    </location>
</feature>
<gene>
    <name evidence="3" type="ORF">QBC42DRAFT_339071</name>
</gene>
<dbReference type="Pfam" id="PF24803">
    <property type="entry name" value="DUF7704"/>
    <property type="match status" value="1"/>
</dbReference>
<comment type="caution">
    <text evidence="3">The sequence shown here is derived from an EMBL/GenBank/DDBJ whole genome shotgun (WGS) entry which is preliminary data.</text>
</comment>
<sequence>MASQLPLIPRLTFTIFEPISLIAGSLPAIFFPQWFASQQTPFPHQPDPSSVLVTRQLGNMYLLAFLIGTAVLHTTSEVKVVRAYLWALWAADITHVWFTCAALGWEGSVRAGEWNGMTWGNVGATLALNMMRNAYFLGWFGDDLAADKDLKKGKKEL</sequence>
<organism evidence="3 4">
    <name type="scientific">Cladorrhinum samala</name>
    <dbReference type="NCBI Taxonomy" id="585594"/>
    <lineage>
        <taxon>Eukaryota</taxon>
        <taxon>Fungi</taxon>
        <taxon>Dikarya</taxon>
        <taxon>Ascomycota</taxon>
        <taxon>Pezizomycotina</taxon>
        <taxon>Sordariomycetes</taxon>
        <taxon>Sordariomycetidae</taxon>
        <taxon>Sordariales</taxon>
        <taxon>Podosporaceae</taxon>
        <taxon>Cladorrhinum</taxon>
    </lineage>
</organism>
<dbReference type="PANTHER" id="PTHR37019:SF2">
    <property type="entry name" value="EXPERA DOMAIN-CONTAINING PROTEIN"/>
    <property type="match status" value="1"/>
</dbReference>
<keyword evidence="1" id="KW-0812">Transmembrane</keyword>
<dbReference type="Proteomes" id="UP001321749">
    <property type="component" value="Unassembled WGS sequence"/>
</dbReference>
<dbReference type="PANTHER" id="PTHR37019">
    <property type="entry name" value="CHROMOSOME 1, WHOLE GENOME SHOTGUN SEQUENCE"/>
    <property type="match status" value="1"/>
</dbReference>
<keyword evidence="4" id="KW-1185">Reference proteome</keyword>
<evidence type="ECO:0000256" key="1">
    <source>
        <dbReference type="SAM" id="Phobius"/>
    </source>
</evidence>
<proteinExistence type="predicted"/>
<reference evidence="3" key="2">
    <citation type="submission" date="2023-06" db="EMBL/GenBank/DDBJ databases">
        <authorList>
            <consortium name="Lawrence Berkeley National Laboratory"/>
            <person name="Mondo S.J."/>
            <person name="Hensen N."/>
            <person name="Bonometti L."/>
            <person name="Westerberg I."/>
            <person name="Brannstrom I.O."/>
            <person name="Guillou S."/>
            <person name="Cros-Aarteil S."/>
            <person name="Calhoun S."/>
            <person name="Haridas S."/>
            <person name="Kuo A."/>
            <person name="Pangilinan J."/>
            <person name="Riley R."/>
            <person name="Labutti K."/>
            <person name="Andreopoulos B."/>
            <person name="Lipzen A."/>
            <person name="Chen C."/>
            <person name="Yanf M."/>
            <person name="Daum C."/>
            <person name="Ng V."/>
            <person name="Clum A."/>
            <person name="Steindorff A."/>
            <person name="Ohm R."/>
            <person name="Martin F."/>
            <person name="Silar P."/>
            <person name="Natvig D."/>
            <person name="Lalanne C."/>
            <person name="Gautier V."/>
            <person name="Ament-Velasquez S.L."/>
            <person name="Kruys A."/>
            <person name="Hutchinson M.I."/>
            <person name="Powell A.J."/>
            <person name="Barry K."/>
            <person name="Miller A.N."/>
            <person name="Grigoriev I.V."/>
            <person name="Debuchy R."/>
            <person name="Gladieux P."/>
            <person name="Thoren M.H."/>
            <person name="Johannesson H."/>
        </authorList>
    </citation>
    <scope>NUCLEOTIDE SEQUENCE</scope>
    <source>
        <strain evidence="3">PSN324</strain>
    </source>
</reference>
<dbReference type="InterPro" id="IPR056121">
    <property type="entry name" value="DUF7704"/>
</dbReference>
<feature type="transmembrane region" description="Helical" evidence="1">
    <location>
        <begin position="84"/>
        <end position="105"/>
    </location>
</feature>